<evidence type="ECO:0000256" key="2">
    <source>
        <dbReference type="ARBA" id="ARBA00008806"/>
    </source>
</evidence>
<dbReference type="InterPro" id="IPR027417">
    <property type="entry name" value="P-loop_NTPase"/>
</dbReference>
<dbReference type="RefSeq" id="WP_380916348.1">
    <property type="nucleotide sequence ID" value="NZ_JBHTJG010000008.1"/>
</dbReference>
<name>A0ABW3HDE1_9SPHN</name>
<evidence type="ECO:0000256" key="6">
    <source>
        <dbReference type="ARBA" id="ARBA00023136"/>
    </source>
</evidence>
<reference evidence="8" key="1">
    <citation type="journal article" date="2019" name="Int. J. Syst. Evol. Microbiol.">
        <title>The Global Catalogue of Microorganisms (GCM) 10K type strain sequencing project: providing services to taxonomists for standard genome sequencing and annotation.</title>
        <authorList>
            <consortium name="The Broad Institute Genomics Platform"/>
            <consortium name="The Broad Institute Genome Sequencing Center for Infectious Disease"/>
            <person name="Wu L."/>
            <person name="Ma J."/>
        </authorList>
    </citation>
    <scope>NUCLEOTIDE SEQUENCE [LARGE SCALE GENOMIC DNA]</scope>
    <source>
        <strain evidence="8">CCUG 62982</strain>
    </source>
</reference>
<proteinExistence type="inferred from homology"/>
<dbReference type="Proteomes" id="UP001596977">
    <property type="component" value="Unassembled WGS sequence"/>
</dbReference>
<evidence type="ECO:0000313" key="8">
    <source>
        <dbReference type="Proteomes" id="UP001596977"/>
    </source>
</evidence>
<dbReference type="InterPro" id="IPR003688">
    <property type="entry name" value="TraG/VirD4"/>
</dbReference>
<keyword evidence="5" id="KW-1133">Transmembrane helix</keyword>
<keyword evidence="6" id="KW-0472">Membrane</keyword>
<keyword evidence="8" id="KW-1185">Reference proteome</keyword>
<dbReference type="InterPro" id="IPR051539">
    <property type="entry name" value="T4SS-coupling_protein"/>
</dbReference>
<gene>
    <name evidence="7" type="ORF">ACFQ1E_15110</name>
</gene>
<comment type="subcellular location">
    <subcellularLocation>
        <location evidence="1">Cell membrane</location>
        <topology evidence="1">Multi-pass membrane protein</topology>
    </subcellularLocation>
</comment>
<evidence type="ECO:0000256" key="1">
    <source>
        <dbReference type="ARBA" id="ARBA00004651"/>
    </source>
</evidence>
<evidence type="ECO:0000256" key="5">
    <source>
        <dbReference type="ARBA" id="ARBA00022989"/>
    </source>
</evidence>
<dbReference type="Pfam" id="PF02534">
    <property type="entry name" value="T4SS-DNA_transf"/>
    <property type="match status" value="1"/>
</dbReference>
<dbReference type="CDD" id="cd01127">
    <property type="entry name" value="TrwB_TraG_TraD_VirD4"/>
    <property type="match status" value="1"/>
</dbReference>
<dbReference type="PANTHER" id="PTHR37937:SF1">
    <property type="entry name" value="CONJUGATIVE TRANSFER: DNA TRANSPORT"/>
    <property type="match status" value="1"/>
</dbReference>
<sequence length="511" mass="56507">MRGGNLLNWMERGFALHRGWAEADHAYEARMRALDLEDAMLTAKPSGALGDGRLGDLEDCRKSGLLGSQGLFLGAFGTRGHFLFHNGEESLLTYNRAGGGKGTTLIQPNLAHSRDRTLIVVDIKDGELAFSSAKHRADTLGTEVIFFNPYGLHGYPNAKINPFYRLIEVIQAGGSSDGEAEAICEIAMPAPPRESDNSWVRKGAIQLSVLRAEYLAHFSPDICTLPELWRFLNGDEMHFGMAFSMMATCGIESIERRAQSFASMRIEASKQWEAIRSEAATAFNAFEPGKSLGESCSAHEFDLTRAKREKLTIFIILPANRIDVAKAWVAMLIAMMTEVIAAARGPIRTTFIVDEFANLPRVPNILRALRLYRGLGISYWLFSQGRHALTSQWSKEQVKDIEDQVGIITMKSVWEPDLLKDIELWSGMKTILQGGVSHAGGVVQTANANLSETKRPVLQAGDVIALGPTRQVIRVASMPHLLICDAVPYFTVDPWKNQVRDVRDLHRGLAE</sequence>
<accession>A0ABW3HDE1</accession>
<evidence type="ECO:0000256" key="4">
    <source>
        <dbReference type="ARBA" id="ARBA00022692"/>
    </source>
</evidence>
<keyword evidence="4" id="KW-0812">Transmembrane</keyword>
<dbReference type="SUPFAM" id="SSF52540">
    <property type="entry name" value="P-loop containing nucleoside triphosphate hydrolases"/>
    <property type="match status" value="1"/>
</dbReference>
<protein>
    <submittedName>
        <fullName evidence="7">Type IV secretory system conjugative DNA transfer family protein</fullName>
    </submittedName>
</protein>
<evidence type="ECO:0000256" key="3">
    <source>
        <dbReference type="ARBA" id="ARBA00022475"/>
    </source>
</evidence>
<dbReference type="EMBL" id="JBHTJG010000008">
    <property type="protein sequence ID" value="MFD0947676.1"/>
    <property type="molecule type" value="Genomic_DNA"/>
</dbReference>
<comment type="caution">
    <text evidence="7">The sequence shown here is derived from an EMBL/GenBank/DDBJ whole genome shotgun (WGS) entry which is preliminary data.</text>
</comment>
<dbReference type="Gene3D" id="3.40.50.300">
    <property type="entry name" value="P-loop containing nucleotide triphosphate hydrolases"/>
    <property type="match status" value="1"/>
</dbReference>
<dbReference type="PANTHER" id="PTHR37937">
    <property type="entry name" value="CONJUGATIVE TRANSFER: DNA TRANSPORT"/>
    <property type="match status" value="1"/>
</dbReference>
<organism evidence="7 8">
    <name type="scientific">Sphingomonas canadensis</name>
    <dbReference type="NCBI Taxonomy" id="1219257"/>
    <lineage>
        <taxon>Bacteria</taxon>
        <taxon>Pseudomonadati</taxon>
        <taxon>Pseudomonadota</taxon>
        <taxon>Alphaproteobacteria</taxon>
        <taxon>Sphingomonadales</taxon>
        <taxon>Sphingomonadaceae</taxon>
        <taxon>Sphingomonas</taxon>
    </lineage>
</organism>
<comment type="similarity">
    <text evidence="2">Belongs to the VirD4/TraG family.</text>
</comment>
<keyword evidence="3" id="KW-1003">Cell membrane</keyword>
<evidence type="ECO:0000313" key="7">
    <source>
        <dbReference type="EMBL" id="MFD0947676.1"/>
    </source>
</evidence>